<feature type="compositionally biased region" description="Basic and acidic residues" evidence="7">
    <location>
        <begin position="625"/>
        <end position="639"/>
    </location>
</feature>
<comment type="caution">
    <text evidence="9">The sequence shown here is derived from an EMBL/GenBank/DDBJ whole genome shotgun (WGS) entry which is preliminary data.</text>
</comment>
<keyword evidence="4 6" id="KW-0408">Iron</keyword>
<dbReference type="NCBIfam" id="TIGR03904">
    <property type="entry name" value="SAM_YgiQ"/>
    <property type="match status" value="1"/>
</dbReference>
<dbReference type="InterPro" id="IPR013704">
    <property type="entry name" value="UPF0313_N"/>
</dbReference>
<dbReference type="Pfam" id="PF11842">
    <property type="entry name" value="DUF3362"/>
    <property type="match status" value="1"/>
</dbReference>
<protein>
    <submittedName>
        <fullName evidence="9">Radical SAM protein</fullName>
    </submittedName>
</protein>
<accession>A0A0L6W1A8</accession>
<evidence type="ECO:0000256" key="5">
    <source>
        <dbReference type="ARBA" id="ARBA00023014"/>
    </source>
</evidence>
<proteinExistence type="inferred from homology"/>
<comment type="similarity">
    <text evidence="6">Belongs to the UPF0313 family.</text>
</comment>
<dbReference type="InterPro" id="IPR058240">
    <property type="entry name" value="rSAM_sf"/>
</dbReference>
<dbReference type="InterPro" id="IPR023404">
    <property type="entry name" value="rSAM_horseshoe"/>
</dbReference>
<dbReference type="EMBL" id="LGTE01000013">
    <property type="protein sequence ID" value="KNZ69362.1"/>
    <property type="molecule type" value="Genomic_DNA"/>
</dbReference>
<dbReference type="SFLD" id="SFLDG01082">
    <property type="entry name" value="B12-binding_domain_containing"/>
    <property type="match status" value="1"/>
</dbReference>
<keyword evidence="1 6" id="KW-0004">4Fe-4S</keyword>
<reference evidence="10" key="1">
    <citation type="submission" date="2015-07" db="EMBL/GenBank/DDBJ databases">
        <title>Complete Genome of Thermincola ferriacetica strain Z-0001T.</title>
        <authorList>
            <person name="Lusk B."/>
            <person name="Badalamenti J.P."/>
            <person name="Parameswaran P."/>
            <person name="Bond D.R."/>
            <person name="Torres C.I."/>
        </authorList>
    </citation>
    <scope>NUCLEOTIDE SEQUENCE [LARGE SCALE GENOMIC DNA]</scope>
    <source>
        <strain evidence="10">Z-0001</strain>
    </source>
</reference>
<dbReference type="PANTHER" id="PTHR32331">
    <property type="entry name" value="UPF0313 PROTEIN YGIQ"/>
    <property type="match status" value="1"/>
</dbReference>
<keyword evidence="3 6" id="KW-0479">Metal-binding</keyword>
<dbReference type="InterPro" id="IPR022946">
    <property type="entry name" value="UPF0313"/>
</dbReference>
<dbReference type="PATRIC" id="fig|281456.6.peg.2096"/>
<dbReference type="GO" id="GO:0005506">
    <property type="term" value="F:iron ion binding"/>
    <property type="evidence" value="ECO:0007669"/>
    <property type="project" value="UniProtKB-UniRule"/>
</dbReference>
<dbReference type="SFLD" id="SFLDS00029">
    <property type="entry name" value="Radical_SAM"/>
    <property type="match status" value="1"/>
</dbReference>
<dbReference type="SFLD" id="SFLDG01069">
    <property type="entry name" value="UPF0313"/>
    <property type="match status" value="1"/>
</dbReference>
<keyword evidence="5 6" id="KW-0411">Iron-sulfur</keyword>
<dbReference type="SUPFAM" id="SSF102114">
    <property type="entry name" value="Radical SAM enzymes"/>
    <property type="match status" value="1"/>
</dbReference>
<dbReference type="PANTHER" id="PTHR32331:SF0">
    <property type="entry name" value="UPF0313 PROTEIN YGIQ"/>
    <property type="match status" value="1"/>
</dbReference>
<dbReference type="PROSITE" id="PS51918">
    <property type="entry name" value="RADICAL_SAM"/>
    <property type="match status" value="1"/>
</dbReference>
<evidence type="ECO:0000256" key="3">
    <source>
        <dbReference type="ARBA" id="ARBA00022723"/>
    </source>
</evidence>
<evidence type="ECO:0000313" key="10">
    <source>
        <dbReference type="Proteomes" id="UP000037175"/>
    </source>
</evidence>
<dbReference type="Proteomes" id="UP000037175">
    <property type="component" value="Unassembled WGS sequence"/>
</dbReference>
<evidence type="ECO:0000256" key="4">
    <source>
        <dbReference type="ARBA" id="ARBA00023004"/>
    </source>
</evidence>
<feature type="compositionally biased region" description="Basic and acidic residues" evidence="7">
    <location>
        <begin position="596"/>
        <end position="606"/>
    </location>
</feature>
<evidence type="ECO:0000259" key="8">
    <source>
        <dbReference type="PROSITE" id="PS51918"/>
    </source>
</evidence>
<feature type="binding site" evidence="6">
    <location>
        <position position="315"/>
    </location>
    <ligand>
        <name>[4Fe-4S] cluster</name>
        <dbReference type="ChEBI" id="CHEBI:49883"/>
        <note>4Fe-4S-S-AdoMet</note>
    </ligand>
</feature>
<sequence>MKDFLPVSKEDMEARGWYYLDYIIVTGDAYVDHPSFGAALIGRLLESRGYRVGIVAQPDWKNTMDFAALGRPRYAFLITAGNLDSMVANYTAGKHKRTEDDYSPGGKAGLRPDRACIVYANRVREAFPDVPVVLGGIEASLRRLAHYDYWDDKVRRSILIDARAPLLVYGMGEQQILEIAERLKKGEAIEELNDIRGTAFVTRDLSGEKNMLFSYKTLPSFQEMAENKLKYAEAFRIQYLNQNPYTGQALVQEHDGGYVVQNPPARPLSEKEMDELYSLPFMRAAHPKYAKQGGVPALQEVEFSITSHRGCFGGCAFCALNFHQGRLIQKRSAESILTEIRQMTKSENFKGIIHDIGGPTANFRNPACRGKRCTERLCLYPEKCNNLQVDHAEYIDLLRKARSIPGVKKVFVRSGVRFDYLMADRKRKEILKELCEHHVSGLLKVAPEHVAAGTLQAMRKPPKQVFTAFRQLFYGVNKSIGKEQYLVPYFIAGHPGTTLKDAVELAEYVRDLGYNPEQVQDFTPTPGSLATCMYYTGIDPLTGKKVYVPKSEKERRMQRALLQYRDPKNHPLVREALRRAGREDLIGYGPKALVRPAKDTAKEKAIQKRKGKGREGKKAFSGVGKRTEGKRNGHRERATGRGKGRK</sequence>
<dbReference type="InterPro" id="IPR007197">
    <property type="entry name" value="rSAM"/>
</dbReference>
<dbReference type="GO" id="GO:0051539">
    <property type="term" value="F:4 iron, 4 sulfur cluster binding"/>
    <property type="evidence" value="ECO:0007669"/>
    <property type="project" value="UniProtKB-KW"/>
</dbReference>
<keyword evidence="2 6" id="KW-0949">S-adenosyl-L-methionine</keyword>
<evidence type="ECO:0000256" key="6">
    <source>
        <dbReference type="HAMAP-Rule" id="MF_01251"/>
    </source>
</evidence>
<dbReference type="InterPro" id="IPR024560">
    <property type="entry name" value="UPF0313_C"/>
</dbReference>
<dbReference type="AlphaFoldDB" id="A0A0L6W1A8"/>
<evidence type="ECO:0000256" key="7">
    <source>
        <dbReference type="SAM" id="MobiDB-lite"/>
    </source>
</evidence>
<name>A0A0L6W1A8_9FIRM</name>
<evidence type="ECO:0000256" key="1">
    <source>
        <dbReference type="ARBA" id="ARBA00022485"/>
    </source>
</evidence>
<dbReference type="HAMAP" id="MF_01251">
    <property type="entry name" value="UPF0313"/>
    <property type="match status" value="1"/>
</dbReference>
<evidence type="ECO:0000313" key="9">
    <source>
        <dbReference type="EMBL" id="KNZ69362.1"/>
    </source>
</evidence>
<comment type="cofactor">
    <cofactor evidence="6">
        <name>[4Fe-4S] cluster</name>
        <dbReference type="ChEBI" id="CHEBI:49883"/>
    </cofactor>
    <text evidence="6">Binds 1 [4Fe-4S] cluster. The cluster is coordinated with 3 cysteines and an exchangeable S-adenosyl-L-methionine.</text>
</comment>
<feature type="binding site" evidence="6">
    <location>
        <position position="318"/>
    </location>
    <ligand>
        <name>[4Fe-4S] cluster</name>
        <dbReference type="ChEBI" id="CHEBI:49883"/>
        <note>4Fe-4S-S-AdoMet</note>
    </ligand>
</feature>
<dbReference type="InterPro" id="IPR006638">
    <property type="entry name" value="Elp3/MiaA/NifB-like_rSAM"/>
</dbReference>
<dbReference type="Gene3D" id="3.80.30.20">
    <property type="entry name" value="tm_1862 like domain"/>
    <property type="match status" value="1"/>
</dbReference>
<organism evidence="9 10">
    <name type="scientific">Thermincola ferriacetica</name>
    <dbReference type="NCBI Taxonomy" id="281456"/>
    <lineage>
        <taxon>Bacteria</taxon>
        <taxon>Bacillati</taxon>
        <taxon>Bacillota</taxon>
        <taxon>Clostridia</taxon>
        <taxon>Eubacteriales</taxon>
        <taxon>Thermincolaceae</taxon>
        <taxon>Thermincola</taxon>
    </lineage>
</organism>
<keyword evidence="10" id="KW-1185">Reference proteome</keyword>
<feature type="binding site" evidence="6">
    <location>
        <position position="311"/>
    </location>
    <ligand>
        <name>[4Fe-4S] cluster</name>
        <dbReference type="ChEBI" id="CHEBI:49883"/>
        <note>4Fe-4S-S-AdoMet</note>
    </ligand>
</feature>
<dbReference type="GO" id="GO:0003824">
    <property type="term" value="F:catalytic activity"/>
    <property type="evidence" value="ECO:0007669"/>
    <property type="project" value="InterPro"/>
</dbReference>
<dbReference type="Pfam" id="PF08497">
    <property type="entry name" value="Radical_SAM_N"/>
    <property type="match status" value="1"/>
</dbReference>
<evidence type="ECO:0000256" key="2">
    <source>
        <dbReference type="ARBA" id="ARBA00022691"/>
    </source>
</evidence>
<feature type="domain" description="Radical SAM core" evidence="8">
    <location>
        <begin position="297"/>
        <end position="565"/>
    </location>
</feature>
<feature type="region of interest" description="Disordered" evidence="7">
    <location>
        <begin position="596"/>
        <end position="646"/>
    </location>
</feature>
<dbReference type="SMART" id="SM00729">
    <property type="entry name" value="Elp3"/>
    <property type="match status" value="1"/>
</dbReference>
<gene>
    <name evidence="9" type="ORF">Tfer_1999</name>
</gene>